<dbReference type="EMBL" id="CAJVPT010071707">
    <property type="protein sequence ID" value="CAG8780951.1"/>
    <property type="molecule type" value="Genomic_DNA"/>
</dbReference>
<evidence type="ECO:0000313" key="2">
    <source>
        <dbReference type="Proteomes" id="UP000789525"/>
    </source>
</evidence>
<keyword evidence="2" id="KW-1185">Reference proteome</keyword>
<accession>A0ACA9R8U0</accession>
<name>A0ACA9R8U0_9GLOM</name>
<reference evidence="1" key="1">
    <citation type="submission" date="2021-06" db="EMBL/GenBank/DDBJ databases">
        <authorList>
            <person name="Kallberg Y."/>
            <person name="Tangrot J."/>
            <person name="Rosling A."/>
        </authorList>
    </citation>
    <scope>NUCLEOTIDE SEQUENCE</scope>
    <source>
        <strain evidence="1">CL356</strain>
    </source>
</reference>
<sequence length="83" mass="8930">EHLSSPNKHNSSSNRAANGDKAGSRRNVKSLKGWHSHSVALVHAIVIIPLAFQILNLPALDGPRERAFGWDDRAGFVHAIASG</sequence>
<dbReference type="Proteomes" id="UP000789525">
    <property type="component" value="Unassembled WGS sequence"/>
</dbReference>
<comment type="caution">
    <text evidence="1">The sequence shown here is derived from an EMBL/GenBank/DDBJ whole genome shotgun (WGS) entry which is preliminary data.</text>
</comment>
<proteinExistence type="predicted"/>
<gene>
    <name evidence="1" type="ORF">ACOLOM_LOCUS14316</name>
</gene>
<organism evidence="1 2">
    <name type="scientific">Acaulospora colombiana</name>
    <dbReference type="NCBI Taxonomy" id="27376"/>
    <lineage>
        <taxon>Eukaryota</taxon>
        <taxon>Fungi</taxon>
        <taxon>Fungi incertae sedis</taxon>
        <taxon>Mucoromycota</taxon>
        <taxon>Glomeromycotina</taxon>
        <taxon>Glomeromycetes</taxon>
        <taxon>Diversisporales</taxon>
        <taxon>Acaulosporaceae</taxon>
        <taxon>Acaulospora</taxon>
    </lineage>
</organism>
<evidence type="ECO:0000313" key="1">
    <source>
        <dbReference type="EMBL" id="CAG8780951.1"/>
    </source>
</evidence>
<feature type="non-terminal residue" evidence="1">
    <location>
        <position position="1"/>
    </location>
</feature>
<feature type="non-terminal residue" evidence="1">
    <location>
        <position position="83"/>
    </location>
</feature>
<protein>
    <submittedName>
        <fullName evidence="1">2225_t:CDS:1</fullName>
    </submittedName>
</protein>